<evidence type="ECO:0000313" key="10">
    <source>
        <dbReference type="EMBL" id="ROQ28746.1"/>
    </source>
</evidence>
<dbReference type="EC" id="2.3.1.241" evidence="9"/>
<comment type="subcellular location">
    <subcellularLocation>
        <location evidence="9">Cell inner membrane</location>
        <topology evidence="9">Single-pass membrane protein</topology>
    </subcellularLocation>
</comment>
<comment type="pathway">
    <text evidence="9">Bacterial outer membrane biogenesis; lipopolysaccharide biosynthesis.</text>
</comment>
<proteinExistence type="inferred from homology"/>
<keyword evidence="2 9" id="KW-0997">Cell inner membrane</keyword>
<dbReference type="STRING" id="584787.GCA_001247655_00077"/>
<evidence type="ECO:0000256" key="1">
    <source>
        <dbReference type="ARBA" id="ARBA00022475"/>
    </source>
</evidence>
<keyword evidence="1 9" id="KW-1003">Cell membrane</keyword>
<evidence type="ECO:0000256" key="4">
    <source>
        <dbReference type="ARBA" id="ARBA00022692"/>
    </source>
</evidence>
<dbReference type="NCBIfam" id="NF005340">
    <property type="entry name" value="PRK06860.1"/>
    <property type="match status" value="1"/>
</dbReference>
<protein>
    <recommendedName>
        <fullName evidence="9">Lipid A biosynthesis acyltransferase</fullName>
        <ecNumber evidence="9">2.3.1.241</ecNumber>
    </recommendedName>
    <alternativeName>
        <fullName evidence="9">Kdo(2)-lipid IV(A) acyltransferase</fullName>
    </alternativeName>
</protein>
<dbReference type="HAMAP" id="MF_01942">
    <property type="entry name" value="Lipid_A_LpxL_LpxP"/>
    <property type="match status" value="1"/>
</dbReference>
<keyword evidence="3 9" id="KW-0808">Transferase</keyword>
<comment type="caution">
    <text evidence="10">The sequence shown here is derived from an EMBL/GenBank/DDBJ whole genome shotgun (WGS) entry which is preliminary data.</text>
</comment>
<reference evidence="10 11" key="1">
    <citation type="submission" date="2018-11" db="EMBL/GenBank/DDBJ databases">
        <title>Genomic Encyclopedia of Type Strains, Phase IV (KMG-IV): sequencing the most valuable type-strain genomes for metagenomic binning, comparative biology and taxonomic classification.</title>
        <authorList>
            <person name="Goeker M."/>
        </authorList>
    </citation>
    <scope>NUCLEOTIDE SEQUENCE [LARGE SCALE GENOMIC DNA]</scope>
    <source>
        <strain evidence="10 11">DSM 21945</strain>
    </source>
</reference>
<dbReference type="EMBL" id="RJUL01000003">
    <property type="protein sequence ID" value="ROQ28746.1"/>
    <property type="molecule type" value="Genomic_DNA"/>
</dbReference>
<dbReference type="InterPro" id="IPR004960">
    <property type="entry name" value="LipA_acyltrans"/>
</dbReference>
<dbReference type="GO" id="GO:0009103">
    <property type="term" value="P:lipopolysaccharide biosynthetic process"/>
    <property type="evidence" value="ECO:0007669"/>
    <property type="project" value="UniProtKB-UniRule"/>
</dbReference>
<organism evidence="10 11">
    <name type="scientific">Gallaecimonas pentaromativorans</name>
    <dbReference type="NCBI Taxonomy" id="584787"/>
    <lineage>
        <taxon>Bacteria</taxon>
        <taxon>Pseudomonadati</taxon>
        <taxon>Pseudomonadota</taxon>
        <taxon>Gammaproteobacteria</taxon>
        <taxon>Enterobacterales</taxon>
        <taxon>Gallaecimonadaceae</taxon>
        <taxon>Gallaecimonas</taxon>
    </lineage>
</organism>
<gene>
    <name evidence="9" type="primary">lpxL</name>
    <name evidence="10" type="ORF">EDC28_103340</name>
</gene>
<feature type="short sequence motif" description="HXXXXD motif" evidence="9">
    <location>
        <begin position="136"/>
        <end position="141"/>
    </location>
</feature>
<comment type="catalytic activity">
    <reaction evidence="9">
        <text>an alpha-Kdo-(2-&gt;4)-alpha-Kdo-(2-&gt;6)-lipid IVA + a fatty acyl-[ACP] = an alpha-Kdo-(2-&gt;4)-alpha-Kdo-(2-&gt;6)-(acyl)-lipid IVA + holo-[ACP]</text>
        <dbReference type="Rhea" id="RHEA:69396"/>
        <dbReference type="Rhea" id="RHEA-COMP:9685"/>
        <dbReference type="Rhea" id="RHEA-COMP:14125"/>
        <dbReference type="ChEBI" id="CHEBI:64479"/>
        <dbReference type="ChEBI" id="CHEBI:138651"/>
        <dbReference type="ChEBI" id="CHEBI:176429"/>
        <dbReference type="ChEBI" id="CHEBI:176430"/>
        <dbReference type="EC" id="2.3.1.241"/>
    </reaction>
</comment>
<dbReference type="PANTHER" id="PTHR30606:SF9">
    <property type="entry name" value="LIPID A BIOSYNTHESIS LAUROYLTRANSFERASE"/>
    <property type="match status" value="1"/>
</dbReference>
<dbReference type="GO" id="GO:0036104">
    <property type="term" value="P:Kdo2-lipid A biosynthetic process"/>
    <property type="evidence" value="ECO:0007669"/>
    <property type="project" value="UniProtKB-UniRule"/>
</dbReference>
<dbReference type="NCBIfam" id="TIGR02207">
    <property type="entry name" value="lipid_A_htrB"/>
    <property type="match status" value="1"/>
</dbReference>
<accession>A0A3N1PW21</accession>
<keyword evidence="5 9" id="KW-0448">Lipopolysaccharide biosynthesis</keyword>
<evidence type="ECO:0000256" key="6">
    <source>
        <dbReference type="ARBA" id="ARBA00022989"/>
    </source>
</evidence>
<keyword evidence="6 9" id="KW-1133">Transmembrane helix</keyword>
<sequence length="311" mass="36036">MAINKIEAPRFSARLLHPRYWLTWLGVIVMYLLSWLPYRLQVALGKGLGRLLGKILKKRARIAKRNLALCFPEQSEDERQRLLVANFEATGVAMLETGMAWWWPQWRIKKHMQVENFQYVQEVLDRGQGVILMAMHFVTLEIGARMFGTLQPGVGFYRPHNNALMEYLQYHGRVRSNKYLVDKRDVRGMVQALRQGDVVWYAPDQDYGRRRAVFVPFFAVPDAATVTATSMFAKQGKAKVVPFVQTRLADGSGYKLSFSPALNTLPSGDEVQDTKLVNHIVAREILKQPEQYMWVHRRFKTRPNEDDPSYY</sequence>
<evidence type="ECO:0000256" key="5">
    <source>
        <dbReference type="ARBA" id="ARBA00022985"/>
    </source>
</evidence>
<keyword evidence="7 9" id="KW-0472">Membrane</keyword>
<evidence type="ECO:0000256" key="8">
    <source>
        <dbReference type="ARBA" id="ARBA00023315"/>
    </source>
</evidence>
<keyword evidence="8 9" id="KW-0012">Acyltransferase</keyword>
<feature type="transmembrane region" description="Helical" evidence="9">
    <location>
        <begin position="20"/>
        <end position="38"/>
    </location>
</feature>
<evidence type="ECO:0000313" key="11">
    <source>
        <dbReference type="Proteomes" id="UP000268033"/>
    </source>
</evidence>
<dbReference type="UniPathway" id="UPA00030"/>
<dbReference type="Pfam" id="PF03279">
    <property type="entry name" value="Lip_A_acyltrans"/>
    <property type="match status" value="1"/>
</dbReference>
<comment type="pathway">
    <text evidence="9">Glycolipid biosynthesis; KDO(2)-lipid A biosynthesis; KDO(2)-lipid A from CMP-3-deoxy-D-manno-octulosonate and lipid IV(A): step 3/4.</text>
</comment>
<dbReference type="UniPathway" id="UPA00360">
    <property type="reaction ID" value="UER00485"/>
</dbReference>
<dbReference type="GO" id="GO:0009245">
    <property type="term" value="P:lipid A biosynthetic process"/>
    <property type="evidence" value="ECO:0007669"/>
    <property type="project" value="InterPro"/>
</dbReference>
<comment type="similarity">
    <text evidence="9">Belongs to the LpxL/LpxM/LpxP family.</text>
</comment>
<dbReference type="CDD" id="cd07984">
    <property type="entry name" value="LPLAT_LABLAT-like"/>
    <property type="match status" value="1"/>
</dbReference>
<keyword evidence="4 9" id="KW-0812">Transmembrane</keyword>
<evidence type="ECO:0000256" key="7">
    <source>
        <dbReference type="ARBA" id="ARBA00023136"/>
    </source>
</evidence>
<comment type="function">
    <text evidence="9">Catalyzes the transfer of an acyl chain from an acyl-[acyl-carrier-protein] (ACP) to a Kdo(2)-lipid IV(A) to form a Kdo(2)-(acyl)-lipid IV(A).</text>
</comment>
<dbReference type="AlphaFoldDB" id="A0A3N1PW21"/>
<dbReference type="GO" id="GO:0008913">
    <property type="term" value="F:Kdo2-lipid IVA acyltransferase activity"/>
    <property type="evidence" value="ECO:0007669"/>
    <property type="project" value="UniProtKB-EC"/>
</dbReference>
<dbReference type="PIRSF" id="PIRSF026649">
    <property type="entry name" value="MsbB"/>
    <property type="match status" value="1"/>
</dbReference>
<evidence type="ECO:0000256" key="3">
    <source>
        <dbReference type="ARBA" id="ARBA00022679"/>
    </source>
</evidence>
<dbReference type="InterPro" id="IPR011920">
    <property type="entry name" value="Lipid_A_LpxL_LpxP"/>
</dbReference>
<dbReference type="PANTHER" id="PTHR30606">
    <property type="entry name" value="LIPID A BIOSYNTHESIS LAUROYL ACYLTRANSFERASE"/>
    <property type="match status" value="1"/>
</dbReference>
<name>A0A3N1PW21_9GAMM</name>
<keyword evidence="11" id="KW-1185">Reference proteome</keyword>
<dbReference type="RefSeq" id="WP_123421130.1">
    <property type="nucleotide sequence ID" value="NZ_JBLXEP010000013.1"/>
</dbReference>
<evidence type="ECO:0000256" key="9">
    <source>
        <dbReference type="HAMAP-Rule" id="MF_01942"/>
    </source>
</evidence>
<dbReference type="Proteomes" id="UP000268033">
    <property type="component" value="Unassembled WGS sequence"/>
</dbReference>
<evidence type="ECO:0000256" key="2">
    <source>
        <dbReference type="ARBA" id="ARBA00022519"/>
    </source>
</evidence>
<dbReference type="GO" id="GO:0005886">
    <property type="term" value="C:plasma membrane"/>
    <property type="evidence" value="ECO:0007669"/>
    <property type="project" value="UniProtKB-SubCell"/>
</dbReference>